<dbReference type="GO" id="GO:0043015">
    <property type="term" value="F:gamma-tubulin binding"/>
    <property type="evidence" value="ECO:0007669"/>
    <property type="project" value="InterPro"/>
</dbReference>
<dbReference type="GO" id="GO:0051225">
    <property type="term" value="P:spindle assembly"/>
    <property type="evidence" value="ECO:0007669"/>
    <property type="project" value="TreeGrafter"/>
</dbReference>
<dbReference type="Pfam" id="PF04130">
    <property type="entry name" value="GCP_C_terminal"/>
    <property type="match status" value="1"/>
</dbReference>
<proteinExistence type="inferred from homology"/>
<organism evidence="7">
    <name type="scientific">Myxobolus squamalis</name>
    <name type="common">Myxosporean</name>
    <dbReference type="NCBI Taxonomy" id="59785"/>
    <lineage>
        <taxon>Eukaryota</taxon>
        <taxon>Metazoa</taxon>
        <taxon>Cnidaria</taxon>
        <taxon>Myxozoa</taxon>
        <taxon>Myxosporea</taxon>
        <taxon>Bivalvulida</taxon>
        <taxon>Platysporina</taxon>
        <taxon>Myxobolidae</taxon>
        <taxon>Myxobolus</taxon>
    </lineage>
</organism>
<dbReference type="GO" id="GO:0051321">
    <property type="term" value="P:meiotic cell cycle"/>
    <property type="evidence" value="ECO:0007669"/>
    <property type="project" value="TreeGrafter"/>
</dbReference>
<evidence type="ECO:0000259" key="6">
    <source>
        <dbReference type="Pfam" id="PF04130"/>
    </source>
</evidence>
<protein>
    <recommendedName>
        <fullName evidence="5">Gamma-tubulin complex component</fullName>
    </recommendedName>
</protein>
<evidence type="ECO:0000256" key="3">
    <source>
        <dbReference type="ARBA" id="ARBA00022701"/>
    </source>
</evidence>
<dbReference type="GO" id="GO:0051011">
    <property type="term" value="F:microtubule minus-end binding"/>
    <property type="evidence" value="ECO:0007669"/>
    <property type="project" value="TreeGrafter"/>
</dbReference>
<accession>A0A6B2FZR7</accession>
<dbReference type="GO" id="GO:0007020">
    <property type="term" value="P:microtubule nucleation"/>
    <property type="evidence" value="ECO:0007669"/>
    <property type="project" value="InterPro"/>
</dbReference>
<feature type="domain" description="Gamma tubulin complex component C-terminal" evidence="6">
    <location>
        <begin position="1"/>
        <end position="120"/>
    </location>
</feature>
<evidence type="ECO:0000256" key="2">
    <source>
        <dbReference type="ARBA" id="ARBA00022490"/>
    </source>
</evidence>
<dbReference type="PANTHER" id="PTHR19302">
    <property type="entry name" value="GAMMA TUBULIN COMPLEX PROTEIN"/>
    <property type="match status" value="1"/>
</dbReference>
<sequence length="125" mass="15485">MIFRHLLYIKYCSRTLSRFWQHILKLYNQTQDIISRKKYSLTMMIINKMLHFLNNFEYFIQFDVIDPNWNYFILQISKVESLEELILKNNDFLDKTLKDCMLTHSKLVEVIFLLFLYKIEFQFNH</sequence>
<reference evidence="7" key="1">
    <citation type="submission" date="2018-11" db="EMBL/GenBank/DDBJ databases">
        <title>Myxobolus squamalis genome and transcriptome.</title>
        <authorList>
            <person name="Yahalomi D."/>
            <person name="Atkinson S.D."/>
            <person name="Neuhof M."/>
            <person name="Chang E.S."/>
            <person name="Philippe H."/>
            <person name="Cartwright P."/>
            <person name="Bartholomew J.L."/>
            <person name="Huchon D."/>
        </authorList>
    </citation>
    <scope>NUCLEOTIDE SEQUENCE</scope>
    <source>
        <strain evidence="7">71B08</strain>
        <tissue evidence="7">Whole</tissue>
    </source>
</reference>
<comment type="subcellular location">
    <subcellularLocation>
        <location evidence="5">Cytoplasm</location>
        <location evidence="5">Cytoskeleton</location>
        <location evidence="5">Microtubule organizing center</location>
    </subcellularLocation>
</comment>
<evidence type="ECO:0000256" key="1">
    <source>
        <dbReference type="ARBA" id="ARBA00010337"/>
    </source>
</evidence>
<dbReference type="GO" id="GO:0000922">
    <property type="term" value="C:spindle pole"/>
    <property type="evidence" value="ECO:0007669"/>
    <property type="project" value="InterPro"/>
</dbReference>
<dbReference type="InterPro" id="IPR040457">
    <property type="entry name" value="GCP_C"/>
</dbReference>
<dbReference type="InterPro" id="IPR007259">
    <property type="entry name" value="GCP"/>
</dbReference>
<dbReference type="GO" id="GO:0031122">
    <property type="term" value="P:cytoplasmic microtubule organization"/>
    <property type="evidence" value="ECO:0007669"/>
    <property type="project" value="TreeGrafter"/>
</dbReference>
<keyword evidence="4 5" id="KW-0206">Cytoskeleton</keyword>
<dbReference type="Gene3D" id="1.20.120.1900">
    <property type="entry name" value="Gamma-tubulin complex, C-terminal domain"/>
    <property type="match status" value="1"/>
</dbReference>
<dbReference type="AlphaFoldDB" id="A0A6B2FZR7"/>
<dbReference type="EMBL" id="GHBR01000232">
    <property type="protein sequence ID" value="NDJ95816.1"/>
    <property type="molecule type" value="Transcribed_RNA"/>
</dbReference>
<dbReference type="GO" id="GO:0000930">
    <property type="term" value="C:gamma-tubulin complex"/>
    <property type="evidence" value="ECO:0007669"/>
    <property type="project" value="TreeGrafter"/>
</dbReference>
<evidence type="ECO:0000256" key="5">
    <source>
        <dbReference type="RuleBase" id="RU363050"/>
    </source>
</evidence>
<dbReference type="GO" id="GO:0000278">
    <property type="term" value="P:mitotic cell cycle"/>
    <property type="evidence" value="ECO:0007669"/>
    <property type="project" value="TreeGrafter"/>
</dbReference>
<name>A0A6B2FZR7_MYXSQ</name>
<comment type="similarity">
    <text evidence="1 5">Belongs to the TUBGCP family.</text>
</comment>
<evidence type="ECO:0000313" key="7">
    <source>
        <dbReference type="EMBL" id="NDJ95816.1"/>
    </source>
</evidence>
<dbReference type="GO" id="GO:0005874">
    <property type="term" value="C:microtubule"/>
    <property type="evidence" value="ECO:0007669"/>
    <property type="project" value="UniProtKB-KW"/>
</dbReference>
<dbReference type="PANTHER" id="PTHR19302:SF13">
    <property type="entry name" value="GAMMA-TUBULIN COMPLEX COMPONENT 2"/>
    <property type="match status" value="1"/>
</dbReference>
<evidence type="ECO:0000256" key="4">
    <source>
        <dbReference type="ARBA" id="ARBA00023212"/>
    </source>
</evidence>
<keyword evidence="3 5" id="KW-0493">Microtubule</keyword>
<keyword evidence="2 5" id="KW-0963">Cytoplasm</keyword>
<dbReference type="InterPro" id="IPR042241">
    <property type="entry name" value="GCP_C_sf"/>
</dbReference>